<dbReference type="RefSeq" id="WP_196149019.1">
    <property type="nucleotide sequence ID" value="NZ_JADMLG010000003.1"/>
</dbReference>
<dbReference type="Gene3D" id="1.25.40.10">
    <property type="entry name" value="Tetratricopeptide repeat domain"/>
    <property type="match status" value="2"/>
</dbReference>
<dbReference type="Pfam" id="PF00656">
    <property type="entry name" value="Peptidase_C14"/>
    <property type="match status" value="1"/>
</dbReference>
<proteinExistence type="predicted"/>
<organism evidence="2 3">
    <name type="scientific">Nocardia bovistercoris</name>
    <dbReference type="NCBI Taxonomy" id="2785916"/>
    <lineage>
        <taxon>Bacteria</taxon>
        <taxon>Bacillati</taxon>
        <taxon>Actinomycetota</taxon>
        <taxon>Actinomycetes</taxon>
        <taxon>Mycobacteriales</taxon>
        <taxon>Nocardiaceae</taxon>
        <taxon>Nocardia</taxon>
    </lineage>
</organism>
<evidence type="ECO:0000259" key="1">
    <source>
        <dbReference type="Pfam" id="PF00656"/>
    </source>
</evidence>
<dbReference type="InterPro" id="IPR011990">
    <property type="entry name" value="TPR-like_helical_dom_sf"/>
</dbReference>
<dbReference type="GO" id="GO:0006508">
    <property type="term" value="P:proteolysis"/>
    <property type="evidence" value="ECO:0007669"/>
    <property type="project" value="InterPro"/>
</dbReference>
<dbReference type="NCBIfam" id="NF047832">
    <property type="entry name" value="caspase_w_EACC1"/>
    <property type="match status" value="1"/>
</dbReference>
<dbReference type="SUPFAM" id="SSF52129">
    <property type="entry name" value="Caspase-like"/>
    <property type="match status" value="1"/>
</dbReference>
<accession>A0A931I858</accession>
<evidence type="ECO:0000313" key="3">
    <source>
        <dbReference type="Proteomes" id="UP000655751"/>
    </source>
</evidence>
<keyword evidence="3" id="KW-1185">Reference proteome</keyword>
<evidence type="ECO:0000313" key="2">
    <source>
        <dbReference type="EMBL" id="MBH0776697.1"/>
    </source>
</evidence>
<name>A0A931I858_9NOCA</name>
<reference evidence="2" key="1">
    <citation type="submission" date="2020-11" db="EMBL/GenBank/DDBJ databases">
        <title>Nocardia NEAU-351.nov., a novel actinomycete isolated from the cow dung.</title>
        <authorList>
            <person name="Zhang X."/>
        </authorList>
    </citation>
    <scope>NUCLEOTIDE SEQUENCE</scope>
    <source>
        <strain evidence="2">NEAU-351</strain>
    </source>
</reference>
<dbReference type="SUPFAM" id="SSF48452">
    <property type="entry name" value="TPR-like"/>
    <property type="match status" value="2"/>
</dbReference>
<comment type="caution">
    <text evidence="2">The sequence shown here is derived from an EMBL/GenBank/DDBJ whole genome shotgun (WGS) entry which is preliminary data.</text>
</comment>
<feature type="domain" description="Peptidase C14 caspase" evidence="1">
    <location>
        <begin position="12"/>
        <end position="218"/>
    </location>
</feature>
<dbReference type="Gene3D" id="3.40.50.1460">
    <property type="match status" value="1"/>
</dbReference>
<dbReference type="Proteomes" id="UP000655751">
    <property type="component" value="Unassembled WGS sequence"/>
</dbReference>
<dbReference type="InterPro" id="IPR011600">
    <property type="entry name" value="Pept_C14_caspase"/>
</dbReference>
<dbReference type="InterPro" id="IPR029030">
    <property type="entry name" value="Caspase-like_dom_sf"/>
</dbReference>
<sequence length="583" mass="63300">MTARYPDRDQSRAVLIGVGTYDHNDRLPHIPAAANNLADLHSLLTSSSGTLDTVNCRTVADPSSSSHIGEILEHAAEQAGDTLLVYYTGHGLLDRRGRLHLALTGTYPDLTNYTALPFATLRETILDSPAAIRILILDCCFSGRAFDALTDGPDAILGQADIAGTYTITSSARNETSYAPPGQRNTAFTAALLAAGTDTPGLILDDLYTHTQQRLHRHGYPRPQRRAVDTAGQTILFNRPSPTPPAGEKAEQIPTARTIVFGPDHPDTLTANHELGISCRLAGRFADAIDVFEATLATRQRVLGTEHPETLSTRSELGITYQLADRVSDAIDLLETTLATQQRVLGTEHPETLSTRSELGITYQLTGQVANSIDILEPTLATQQHLLGTEHPSTLYTTSSLGVAYRLADRVSDAIDLLETTFATQQRVLGTERLDTLFTGSNLGTAYMQAERYTDAIDLLQSTLAAQQRLVGPEHPEILFTSVSLGTSYRLANRDSDAIDILQSTLALQQRVLGTEHPDTLYTRSELGAAFHQAERYTNAIDILEPTLAAQQRVLGPHNPHTLSTRSSLRTAYTQAARTHGSI</sequence>
<dbReference type="Pfam" id="PF13374">
    <property type="entry name" value="TPR_10"/>
    <property type="match status" value="1"/>
</dbReference>
<dbReference type="Pfam" id="PF13424">
    <property type="entry name" value="TPR_12"/>
    <property type="match status" value="3"/>
</dbReference>
<dbReference type="PANTHER" id="PTHR46082:SF6">
    <property type="entry name" value="AAA+ ATPASE DOMAIN-CONTAINING PROTEIN-RELATED"/>
    <property type="match status" value="1"/>
</dbReference>
<protein>
    <submittedName>
        <fullName evidence="2">Tetratricopeptide repeat protein</fullName>
    </submittedName>
</protein>
<dbReference type="AlphaFoldDB" id="A0A931I858"/>
<dbReference type="InterPro" id="IPR053137">
    <property type="entry name" value="NLR-like"/>
</dbReference>
<dbReference type="GO" id="GO:0004197">
    <property type="term" value="F:cysteine-type endopeptidase activity"/>
    <property type="evidence" value="ECO:0007669"/>
    <property type="project" value="InterPro"/>
</dbReference>
<dbReference type="PANTHER" id="PTHR46082">
    <property type="entry name" value="ATP/GTP-BINDING PROTEIN-RELATED"/>
    <property type="match status" value="1"/>
</dbReference>
<gene>
    <name evidence="2" type="ORF">IT779_10420</name>
</gene>
<dbReference type="EMBL" id="JADMLG010000003">
    <property type="protein sequence ID" value="MBH0776697.1"/>
    <property type="molecule type" value="Genomic_DNA"/>
</dbReference>